<dbReference type="InterPro" id="IPR036691">
    <property type="entry name" value="Endo/exonu/phosph_ase_sf"/>
</dbReference>
<sequence>MANINIASWNVRALNAPEKRSSVTEFLKRQHADLAFLIETHLLQRDALQNQSLHLTRNNIKHSLITLNITHIPTILPKDKTCSRWLKVEGTTITACSLPFTTLKEASTLFSNITNDNTVIKGFLRDATVAFASGLARECRRKSCDLERRLAHLESARPAVVDQDHETLILNTRTEQNVLLSCCAEFMVHRTRS</sequence>
<evidence type="ECO:0000313" key="2">
    <source>
        <dbReference type="Proteomes" id="UP000261540"/>
    </source>
</evidence>
<evidence type="ECO:0008006" key="3">
    <source>
        <dbReference type="Google" id="ProtNLM"/>
    </source>
</evidence>
<reference evidence="1" key="2">
    <citation type="submission" date="2025-09" db="UniProtKB">
        <authorList>
            <consortium name="Ensembl"/>
        </authorList>
    </citation>
    <scope>IDENTIFICATION</scope>
</reference>
<dbReference type="AlphaFoldDB" id="A0A3B3T895"/>
<name>A0A3B3T895_9TELE</name>
<reference evidence="1" key="1">
    <citation type="submission" date="2025-08" db="UniProtKB">
        <authorList>
            <consortium name="Ensembl"/>
        </authorList>
    </citation>
    <scope>IDENTIFICATION</scope>
</reference>
<evidence type="ECO:0000313" key="1">
    <source>
        <dbReference type="Ensembl" id="ENSPKIP00000039437.1"/>
    </source>
</evidence>
<proteinExistence type="predicted"/>
<dbReference type="Gene3D" id="3.60.10.10">
    <property type="entry name" value="Endonuclease/exonuclease/phosphatase"/>
    <property type="match status" value="1"/>
</dbReference>
<dbReference type="Ensembl" id="ENSPKIT00000020442.1">
    <property type="protein sequence ID" value="ENSPKIP00000039437.1"/>
    <property type="gene ID" value="ENSPKIG00000016784.1"/>
</dbReference>
<dbReference type="SUPFAM" id="SSF56219">
    <property type="entry name" value="DNase I-like"/>
    <property type="match status" value="1"/>
</dbReference>
<dbReference type="GeneTree" id="ENSGT00940000182564"/>
<organism evidence="1 2">
    <name type="scientific">Paramormyrops kingsleyae</name>
    <dbReference type="NCBI Taxonomy" id="1676925"/>
    <lineage>
        <taxon>Eukaryota</taxon>
        <taxon>Metazoa</taxon>
        <taxon>Chordata</taxon>
        <taxon>Craniata</taxon>
        <taxon>Vertebrata</taxon>
        <taxon>Euteleostomi</taxon>
        <taxon>Actinopterygii</taxon>
        <taxon>Neopterygii</taxon>
        <taxon>Teleostei</taxon>
        <taxon>Osteoglossocephala</taxon>
        <taxon>Osteoglossomorpha</taxon>
        <taxon>Osteoglossiformes</taxon>
        <taxon>Mormyridae</taxon>
        <taxon>Paramormyrops</taxon>
    </lineage>
</organism>
<accession>A0A3B3T895</accession>
<protein>
    <recommendedName>
        <fullName evidence="3">Endonuclease/exonuclease/phosphatase domain-containing protein</fullName>
    </recommendedName>
</protein>
<dbReference type="Proteomes" id="UP000261540">
    <property type="component" value="Unplaced"/>
</dbReference>
<keyword evidence="2" id="KW-1185">Reference proteome</keyword>